<reference evidence="1" key="6">
    <citation type="submission" date="2004-03" db="EMBL/GenBank/DDBJ databases">
        <authorList>
            <person name="Arakawa T."/>
            <person name="Carninci P."/>
            <person name="Fukuda S."/>
            <person name="Hashizume W."/>
            <person name="Hayashida K."/>
            <person name="Hori F."/>
            <person name="Iida J."/>
            <person name="Imamura K."/>
            <person name="Imotani K."/>
            <person name="Itoh M."/>
            <person name="Kanagawa S."/>
            <person name="Kawai J."/>
            <person name="Kojima M."/>
            <person name="Konno H."/>
            <person name="Murata M."/>
            <person name="Nakamura M."/>
            <person name="Ninomiya N."/>
            <person name="Nishiyori H."/>
            <person name="Nomura K."/>
            <person name="Ohno M."/>
            <person name="Sakazume N."/>
            <person name="Sano H."/>
            <person name="Sasaki D."/>
            <person name="Shibata K."/>
            <person name="Shiraki T."/>
            <person name="Tagami M."/>
            <person name="Tagami Y."/>
            <person name="Waki K."/>
            <person name="Watahiki A."/>
            <person name="Muramatsu M."/>
            <person name="Hayashizaki Y."/>
        </authorList>
    </citation>
    <scope>NUCLEOTIDE SEQUENCE</scope>
    <source>
        <strain evidence="1">C57BL/6J</strain>
        <tissue evidence="1">Testis</tissue>
    </source>
</reference>
<evidence type="ECO:0000313" key="1">
    <source>
        <dbReference type="EMBL" id="BAE21481.1"/>
    </source>
</evidence>
<organism evidence="1">
    <name type="scientific">Mus musculus</name>
    <name type="common">Mouse</name>
    <dbReference type="NCBI Taxonomy" id="10090"/>
    <lineage>
        <taxon>Eukaryota</taxon>
        <taxon>Metazoa</taxon>
        <taxon>Chordata</taxon>
        <taxon>Craniata</taxon>
        <taxon>Vertebrata</taxon>
        <taxon>Euteleostomi</taxon>
        <taxon>Mammalia</taxon>
        <taxon>Eutheria</taxon>
        <taxon>Euarchontoglires</taxon>
        <taxon>Glires</taxon>
        <taxon>Rodentia</taxon>
        <taxon>Myomorpha</taxon>
        <taxon>Muroidea</taxon>
        <taxon>Muridae</taxon>
        <taxon>Murinae</taxon>
        <taxon>Mus</taxon>
        <taxon>Mus</taxon>
    </lineage>
</organism>
<name>Q3V0M3_MOUSE</name>
<dbReference type="AGR" id="MGI:3642693"/>
<dbReference type="EMBL" id="AK133041">
    <property type="protein sequence ID" value="BAE21481.1"/>
    <property type="molecule type" value="mRNA"/>
</dbReference>
<gene>
    <name evidence="2" type="primary">Gm10538</name>
</gene>
<reference evidence="1" key="5">
    <citation type="journal article" date="2002" name="Nature">
        <title>Analysis of the mouse transcriptome based on functional annotation of 60,770 full-length cDNAs.</title>
        <authorList>
            <consortium name="The FANTOM Consortium and the RIKEN Genome Exploration Research Group Phase I and II Team"/>
        </authorList>
    </citation>
    <scope>NUCLEOTIDE SEQUENCE</scope>
    <source>
        <strain evidence="1">C57BL/6J</strain>
        <tissue evidence="1">Testis</tissue>
    </source>
</reference>
<reference evidence="1" key="2">
    <citation type="journal article" date="2000" name="Genome Res.">
        <title>Normalization and subtraction of cap-trapper-selected cDNAs to prepare full-length cDNA libraries for rapid discovery of new genes.</title>
        <authorList>
            <person name="Carninci P."/>
            <person name="Shibata Y."/>
            <person name="Hayatsu N."/>
            <person name="Sugahara Y."/>
            <person name="Shibata K."/>
            <person name="Itoh M."/>
            <person name="Konno H."/>
            <person name="Okazaki Y."/>
            <person name="Muramatsu M."/>
            <person name="Hayashizaki Y."/>
        </authorList>
    </citation>
    <scope>NUCLEOTIDE SEQUENCE</scope>
    <source>
        <strain evidence="1">C57BL/6J</strain>
        <tissue evidence="1">Testis</tissue>
    </source>
</reference>
<reference evidence="1" key="7">
    <citation type="journal article" date="2005" name="Science">
        <title>The Transcriptional Landscape of the Mammalian Genome.</title>
        <authorList>
            <consortium name="The FANTOM Consortium"/>
            <consortium name="Riken Genome Exploration Research Group and Genome Science Group (Genome Network Project Core Group)"/>
        </authorList>
    </citation>
    <scope>NUCLEOTIDE SEQUENCE</scope>
    <source>
        <strain evidence="1">C57BL/6J</strain>
        <tissue evidence="1">Testis</tissue>
    </source>
</reference>
<protein>
    <submittedName>
        <fullName evidence="1">Uncharacterized protein</fullName>
    </submittedName>
</protein>
<dbReference type="AlphaFoldDB" id="Q3V0M3"/>
<reference evidence="1" key="3">
    <citation type="journal article" date="2000" name="Genome Res.">
        <title>RIKEN integrated sequence analysis (RISA) system--384-format sequencing pipeline with 384 multicapillary sequencer.</title>
        <authorList>
            <person name="Shibata K."/>
            <person name="Itoh M."/>
            <person name="Aizawa K."/>
            <person name="Nagaoka S."/>
            <person name="Sasaki N."/>
            <person name="Carninci P."/>
            <person name="Konno H."/>
            <person name="Akiyama J."/>
            <person name="Nishi K."/>
            <person name="Kitsunai T."/>
            <person name="Tashiro H."/>
            <person name="Itoh M."/>
            <person name="Sumi N."/>
            <person name="Ishii Y."/>
            <person name="Nakamura S."/>
            <person name="Hazama M."/>
            <person name="Nishine T."/>
            <person name="Harada A."/>
            <person name="Yamamoto R."/>
            <person name="Matsumoto H."/>
            <person name="Sakaguchi S."/>
            <person name="Ikegami T."/>
            <person name="Kashiwagi K."/>
            <person name="Fujiwake S."/>
            <person name="Inoue K."/>
            <person name="Togawa Y."/>
            <person name="Izawa M."/>
            <person name="Ohara E."/>
            <person name="Watahiki M."/>
            <person name="Yoneda Y."/>
            <person name="Ishikawa T."/>
            <person name="Ozawa K."/>
            <person name="Tanaka T."/>
            <person name="Matsuura S."/>
            <person name="Kawai J."/>
            <person name="Okazaki Y."/>
            <person name="Muramatsu M."/>
            <person name="Inoue Y."/>
            <person name="Kira A."/>
            <person name="Hayashizaki Y."/>
        </authorList>
    </citation>
    <scope>NUCLEOTIDE SEQUENCE</scope>
    <source>
        <strain evidence="1">C57BL/6J</strain>
        <tissue evidence="1">Testis</tissue>
    </source>
</reference>
<evidence type="ECO:0000313" key="2">
    <source>
        <dbReference type="MGI" id="MGI:3642693"/>
    </source>
</evidence>
<reference evidence="1" key="4">
    <citation type="journal article" date="2001" name="Nature">
        <title>Functional annotation of a full-length mouse cDNA collection.</title>
        <authorList>
            <consortium name="The RIKEN Genome Exploration Research Group Phase II Team and the FANTOM Consortium"/>
        </authorList>
    </citation>
    <scope>NUCLEOTIDE SEQUENCE</scope>
    <source>
        <strain evidence="1">C57BL/6J</strain>
        <tissue evidence="1">Testis</tissue>
    </source>
</reference>
<reference evidence="1" key="1">
    <citation type="journal article" date="1999" name="Methods Enzymol.">
        <title>High-efficiency full-length cDNA cloning.</title>
        <authorList>
            <person name="Carninci P."/>
            <person name="Hayashizaki Y."/>
        </authorList>
    </citation>
    <scope>NUCLEOTIDE SEQUENCE</scope>
    <source>
        <strain evidence="1">C57BL/6J</strain>
        <tissue evidence="1">Testis</tissue>
    </source>
</reference>
<accession>Q3V0M3</accession>
<sequence length="117" mass="13188">MTRQRRIHHPPSSILHSSPHRLQASTSVFVSISVYVCVISHTCLPFHSHETGSNRAPLLFRHGPQYQAWRLTPGRGSINTICIHVHTLSRGRSPHSRLTKRYSQALIKDGSEHIGVL</sequence>
<dbReference type="MGI" id="MGI:3642693">
    <property type="gene designation" value="Gm10538"/>
</dbReference>
<reference evidence="1" key="8">
    <citation type="journal article" date="2005" name="Science">
        <title>Antisense Transcription in the Mammalian Transcriptome.</title>
        <authorList>
            <consortium name="RIKEN Genome Exploration Research Group and Genome Science Group (Genome Network Project Core Group) and the FANTOM Consortium"/>
        </authorList>
    </citation>
    <scope>NUCLEOTIDE SEQUENCE</scope>
    <source>
        <strain evidence="1">C57BL/6J</strain>
        <tissue evidence="1">Testis</tissue>
    </source>
</reference>
<proteinExistence type="evidence at transcript level"/>